<feature type="compositionally biased region" description="Polar residues" evidence="1">
    <location>
        <begin position="121"/>
        <end position="131"/>
    </location>
</feature>
<keyword evidence="2" id="KW-1185">Reference proteome</keyword>
<evidence type="ECO:0000313" key="3">
    <source>
        <dbReference type="WBParaSite" id="PEQ_0000099701-mRNA-1"/>
    </source>
</evidence>
<name>A0A914RGZ8_PAREQ</name>
<protein>
    <submittedName>
        <fullName evidence="3">Uncharacterized protein</fullName>
    </submittedName>
</protein>
<evidence type="ECO:0000313" key="2">
    <source>
        <dbReference type="Proteomes" id="UP000887564"/>
    </source>
</evidence>
<feature type="region of interest" description="Disordered" evidence="1">
    <location>
        <begin position="45"/>
        <end position="144"/>
    </location>
</feature>
<dbReference type="WBParaSite" id="PEQ_0000099701-mRNA-1">
    <property type="protein sequence ID" value="PEQ_0000099701-mRNA-1"/>
    <property type="gene ID" value="PEQ_0000099701"/>
</dbReference>
<proteinExistence type="predicted"/>
<dbReference type="Proteomes" id="UP000887564">
    <property type="component" value="Unplaced"/>
</dbReference>
<feature type="compositionally biased region" description="Basic and acidic residues" evidence="1">
    <location>
        <begin position="81"/>
        <end position="94"/>
    </location>
</feature>
<organism evidence="2 3">
    <name type="scientific">Parascaris equorum</name>
    <name type="common">Equine roundworm</name>
    <dbReference type="NCBI Taxonomy" id="6256"/>
    <lineage>
        <taxon>Eukaryota</taxon>
        <taxon>Metazoa</taxon>
        <taxon>Ecdysozoa</taxon>
        <taxon>Nematoda</taxon>
        <taxon>Chromadorea</taxon>
        <taxon>Rhabditida</taxon>
        <taxon>Spirurina</taxon>
        <taxon>Ascaridomorpha</taxon>
        <taxon>Ascaridoidea</taxon>
        <taxon>Ascarididae</taxon>
        <taxon>Parascaris</taxon>
    </lineage>
</organism>
<evidence type="ECO:0000256" key="1">
    <source>
        <dbReference type="SAM" id="MobiDB-lite"/>
    </source>
</evidence>
<reference evidence="3" key="1">
    <citation type="submission" date="2022-11" db="UniProtKB">
        <authorList>
            <consortium name="WormBaseParasite"/>
        </authorList>
    </citation>
    <scope>IDENTIFICATION</scope>
</reference>
<sequence>MMLPRPEVPQMAILRTMPIGFHYHLILPVTNKTAVAHQMIASRLWSAEGTNSMEDDRGSGENGDDQIQQYAAILEGLRPSPDIHEGSVGRERSRSRSVHLVSEDDDDADVDTTYYPEQSDETYSGSSSIVLNPTLRRQRRNANN</sequence>
<accession>A0A914RGZ8</accession>
<dbReference type="AlphaFoldDB" id="A0A914RGZ8"/>